<evidence type="ECO:0000256" key="4">
    <source>
        <dbReference type="ARBA" id="ARBA00022691"/>
    </source>
</evidence>
<dbReference type="EC" id="2.1.1.222" evidence="5"/>
<feature type="binding site" evidence="5">
    <location>
        <position position="49"/>
    </location>
    <ligand>
        <name>S-adenosyl-L-methionine</name>
        <dbReference type="ChEBI" id="CHEBI:59789"/>
    </ligand>
</feature>
<organism evidence="6 7">
    <name type="scientific">Hyphomonas pacifica</name>
    <dbReference type="NCBI Taxonomy" id="1280941"/>
    <lineage>
        <taxon>Bacteria</taxon>
        <taxon>Pseudomonadati</taxon>
        <taxon>Pseudomonadota</taxon>
        <taxon>Alphaproteobacteria</taxon>
        <taxon>Hyphomonadales</taxon>
        <taxon>Hyphomonadaceae</taxon>
        <taxon>Hyphomonas</taxon>
    </lineage>
</organism>
<dbReference type="RefSeq" id="WP_034824497.1">
    <property type="nucleotide sequence ID" value="NZ_AWFA01000005.1"/>
</dbReference>
<evidence type="ECO:0000313" key="7">
    <source>
        <dbReference type="Proteomes" id="UP000249123"/>
    </source>
</evidence>
<dbReference type="UniPathway" id="UPA00232"/>
<dbReference type="GO" id="GO:0102208">
    <property type="term" value="F:2-polyprenyl-6-hydroxyphenol methylase activity"/>
    <property type="evidence" value="ECO:0007669"/>
    <property type="project" value="UniProtKB-EC"/>
</dbReference>
<dbReference type="InterPro" id="IPR029063">
    <property type="entry name" value="SAM-dependent_MTases_sf"/>
</dbReference>
<keyword evidence="1 5" id="KW-0489">Methyltransferase</keyword>
<dbReference type="HAMAP" id="MF_00472">
    <property type="entry name" value="UbiG"/>
    <property type="match status" value="1"/>
</dbReference>
<dbReference type="NCBIfam" id="TIGR01983">
    <property type="entry name" value="UbiG"/>
    <property type="match status" value="1"/>
</dbReference>
<dbReference type="SUPFAM" id="SSF53335">
    <property type="entry name" value="S-adenosyl-L-methionine-dependent methyltransferases"/>
    <property type="match status" value="1"/>
</dbReference>
<dbReference type="GO" id="GO:0032259">
    <property type="term" value="P:methylation"/>
    <property type="evidence" value="ECO:0007669"/>
    <property type="project" value="UniProtKB-KW"/>
</dbReference>
<sequence length="258" mass="27687">MTVTIEGSTGTPSTPSIDPDEVAKFSAMAADWWDPRGKFRPLHKFNPVRLRFIRETAEQHFGLATGLKEPLKGLRLLDIGCGGGLVCEPMTRLGATVTGVDASEKNIKTAMTHALEQGLDIDYRAGTAEGLIDGGEALFDIVLNLEVVEHVADPHQFLKDTASLVKPGGLMIVATLNRTAKALATAVVGAEYVLGWLPRGTHDWSKFVTPDEATAGLKAAGMDVEPATGVSYSPLSDSWKISSDTKVNYMIVARRPVE</sequence>
<feature type="binding site" evidence="5">
    <location>
        <position position="101"/>
    </location>
    <ligand>
        <name>S-adenosyl-L-methionine</name>
        <dbReference type="ChEBI" id="CHEBI:59789"/>
    </ligand>
</feature>
<keyword evidence="7" id="KW-1185">Reference proteome</keyword>
<dbReference type="EC" id="2.1.1.64" evidence="5"/>
<dbReference type="Pfam" id="PF13489">
    <property type="entry name" value="Methyltransf_23"/>
    <property type="match status" value="1"/>
</dbReference>
<dbReference type="Gene3D" id="3.40.50.150">
    <property type="entry name" value="Vaccinia Virus protein VP39"/>
    <property type="match status" value="1"/>
</dbReference>
<dbReference type="EMBL" id="AWFB01000006">
    <property type="protein sequence ID" value="RAN35222.1"/>
    <property type="molecule type" value="Genomic_DNA"/>
</dbReference>
<dbReference type="OrthoDB" id="9801538at2"/>
<keyword evidence="3 5" id="KW-0831">Ubiquinone biosynthesis</keyword>
<comment type="catalytic activity">
    <reaction evidence="5">
        <text>a 3-demethylubiquinol + S-adenosyl-L-methionine = a ubiquinol + S-adenosyl-L-homocysteine + H(+)</text>
        <dbReference type="Rhea" id="RHEA:44380"/>
        <dbReference type="Rhea" id="RHEA-COMP:9566"/>
        <dbReference type="Rhea" id="RHEA-COMP:10914"/>
        <dbReference type="ChEBI" id="CHEBI:15378"/>
        <dbReference type="ChEBI" id="CHEBI:17976"/>
        <dbReference type="ChEBI" id="CHEBI:57856"/>
        <dbReference type="ChEBI" id="CHEBI:59789"/>
        <dbReference type="ChEBI" id="CHEBI:84422"/>
        <dbReference type="EC" id="2.1.1.64"/>
    </reaction>
</comment>
<evidence type="ECO:0000256" key="2">
    <source>
        <dbReference type="ARBA" id="ARBA00022679"/>
    </source>
</evidence>
<dbReference type="GO" id="GO:0010420">
    <property type="term" value="F:polyprenyldihydroxybenzoate methyltransferase activity"/>
    <property type="evidence" value="ECO:0007669"/>
    <property type="project" value="InterPro"/>
</dbReference>
<dbReference type="AlphaFoldDB" id="A0A062U737"/>
<comment type="similarity">
    <text evidence="5">Belongs to the methyltransferase superfamily. UbiG/COQ3 family.</text>
</comment>
<keyword evidence="4 5" id="KW-0949">S-adenosyl-L-methionine</keyword>
<comment type="pathway">
    <text evidence="5">Cofactor biosynthesis; ubiquinone biosynthesis.</text>
</comment>
<dbReference type="CDD" id="cd02440">
    <property type="entry name" value="AdoMet_MTases"/>
    <property type="match status" value="1"/>
</dbReference>
<evidence type="ECO:0000256" key="5">
    <source>
        <dbReference type="HAMAP-Rule" id="MF_00472"/>
    </source>
</evidence>
<comment type="function">
    <text evidence="5">O-methyltransferase that catalyzes the 2 O-methylation steps in the ubiquinone biosynthetic pathway.</text>
</comment>
<evidence type="ECO:0000256" key="1">
    <source>
        <dbReference type="ARBA" id="ARBA00022603"/>
    </source>
</evidence>
<feature type="binding site" evidence="5">
    <location>
        <position position="145"/>
    </location>
    <ligand>
        <name>S-adenosyl-L-methionine</name>
        <dbReference type="ChEBI" id="CHEBI:59789"/>
    </ligand>
</feature>
<comment type="catalytic activity">
    <reaction evidence="5">
        <text>a 3-(all-trans-polyprenyl)benzene-1,2-diol + S-adenosyl-L-methionine = a 2-methoxy-6-(all-trans-polyprenyl)phenol + S-adenosyl-L-homocysteine + H(+)</text>
        <dbReference type="Rhea" id="RHEA:31411"/>
        <dbReference type="Rhea" id="RHEA-COMP:9550"/>
        <dbReference type="Rhea" id="RHEA-COMP:9551"/>
        <dbReference type="ChEBI" id="CHEBI:15378"/>
        <dbReference type="ChEBI" id="CHEBI:57856"/>
        <dbReference type="ChEBI" id="CHEBI:59789"/>
        <dbReference type="ChEBI" id="CHEBI:62729"/>
        <dbReference type="ChEBI" id="CHEBI:62731"/>
        <dbReference type="EC" id="2.1.1.222"/>
    </reaction>
</comment>
<reference evidence="6 7" key="1">
    <citation type="submission" date="2013-04" db="EMBL/GenBank/DDBJ databases">
        <title>Hyphomonas sp. T24B3 Genome Sequencing.</title>
        <authorList>
            <person name="Lai Q."/>
            <person name="Shao Z."/>
        </authorList>
    </citation>
    <scope>NUCLEOTIDE SEQUENCE [LARGE SCALE GENOMIC DNA]</scope>
    <source>
        <strain evidence="6 7">T24B3</strain>
    </source>
</reference>
<dbReference type="eggNOG" id="COG2227">
    <property type="taxonomic scope" value="Bacteria"/>
</dbReference>
<evidence type="ECO:0000256" key="3">
    <source>
        <dbReference type="ARBA" id="ARBA00022688"/>
    </source>
</evidence>
<dbReference type="PANTHER" id="PTHR43464">
    <property type="entry name" value="METHYLTRANSFERASE"/>
    <property type="match status" value="1"/>
</dbReference>
<proteinExistence type="inferred from homology"/>
<gene>
    <name evidence="5" type="primary">ubiG</name>
    <name evidence="6" type="ORF">HY3_09125</name>
</gene>
<accession>A0A062U737</accession>
<dbReference type="InterPro" id="IPR010233">
    <property type="entry name" value="UbiG_MeTrfase"/>
</dbReference>
<dbReference type="STRING" id="1280941.HY2_08525"/>
<protein>
    <recommendedName>
        <fullName evidence="5">Ubiquinone biosynthesis O-methyltransferase</fullName>
    </recommendedName>
    <alternativeName>
        <fullName evidence="5">2-polyprenyl-6-hydroxyphenol methylase</fullName>
        <ecNumber evidence="5">2.1.1.222</ecNumber>
    </alternativeName>
    <alternativeName>
        <fullName evidence="5">3-demethylubiquinone 3-O-methyltransferase</fullName>
        <ecNumber evidence="5">2.1.1.64</ecNumber>
    </alternativeName>
</protein>
<dbReference type="PANTHER" id="PTHR43464:SF19">
    <property type="entry name" value="UBIQUINONE BIOSYNTHESIS O-METHYLTRANSFERASE, MITOCHONDRIAL"/>
    <property type="match status" value="1"/>
</dbReference>
<feature type="binding site" evidence="5">
    <location>
        <position position="80"/>
    </location>
    <ligand>
        <name>S-adenosyl-L-methionine</name>
        <dbReference type="ChEBI" id="CHEBI:59789"/>
    </ligand>
</feature>
<name>A0A062U737_9PROT</name>
<evidence type="ECO:0000313" key="6">
    <source>
        <dbReference type="EMBL" id="RAN35222.1"/>
    </source>
</evidence>
<dbReference type="Proteomes" id="UP000249123">
    <property type="component" value="Unassembled WGS sequence"/>
</dbReference>
<dbReference type="GO" id="GO:0061542">
    <property type="term" value="F:3-demethylubiquinol 3-O-methyltransferase activity"/>
    <property type="evidence" value="ECO:0007669"/>
    <property type="project" value="UniProtKB-UniRule"/>
</dbReference>
<comment type="caution">
    <text evidence="6">The sequence shown here is derived from an EMBL/GenBank/DDBJ whole genome shotgun (WGS) entry which is preliminary data.</text>
</comment>
<keyword evidence="2 5" id="KW-0808">Transferase</keyword>